<comment type="caution">
    <text evidence="3">The sequence shown here is derived from an EMBL/GenBank/DDBJ whole genome shotgun (WGS) entry which is preliminary data.</text>
</comment>
<reference evidence="3 4" key="1">
    <citation type="journal article" date="2019" name="Int. J. Syst. Evol. Microbiol.">
        <title>The Global Catalogue of Microorganisms (GCM) 10K type strain sequencing project: providing services to taxonomists for standard genome sequencing and annotation.</title>
        <authorList>
            <consortium name="The Broad Institute Genomics Platform"/>
            <consortium name="The Broad Institute Genome Sequencing Center for Infectious Disease"/>
            <person name="Wu L."/>
            <person name="Ma J."/>
        </authorList>
    </citation>
    <scope>NUCLEOTIDE SEQUENCE [LARGE SCALE GENOMIC DNA]</scope>
    <source>
        <strain evidence="3 4">JCM 10696</strain>
    </source>
</reference>
<dbReference type="InterPro" id="IPR051159">
    <property type="entry name" value="Hexapeptide_acetyltransf"/>
</dbReference>
<keyword evidence="2" id="KW-0808">Transferase</keyword>
<dbReference type="EMBL" id="BAAAHH010000002">
    <property type="protein sequence ID" value="GAA0940768.1"/>
    <property type="molecule type" value="Genomic_DNA"/>
</dbReference>
<dbReference type="SUPFAM" id="SSF51161">
    <property type="entry name" value="Trimeric LpxA-like enzymes"/>
    <property type="match status" value="1"/>
</dbReference>
<dbReference type="GO" id="GO:0016746">
    <property type="term" value="F:acyltransferase activity"/>
    <property type="evidence" value="ECO:0007669"/>
    <property type="project" value="UniProtKB-KW"/>
</dbReference>
<dbReference type="InterPro" id="IPR001451">
    <property type="entry name" value="Hexapep"/>
</dbReference>
<keyword evidence="4" id="KW-1185">Reference proteome</keyword>
<proteinExistence type="inferred from homology"/>
<evidence type="ECO:0000256" key="2">
    <source>
        <dbReference type="ARBA" id="ARBA00022679"/>
    </source>
</evidence>
<dbReference type="CDD" id="cd04647">
    <property type="entry name" value="LbH_MAT_like"/>
    <property type="match status" value="1"/>
</dbReference>
<name>A0ABN1QD66_9ACTN</name>
<evidence type="ECO:0000313" key="3">
    <source>
        <dbReference type="EMBL" id="GAA0940768.1"/>
    </source>
</evidence>
<dbReference type="Pfam" id="PF00132">
    <property type="entry name" value="Hexapep"/>
    <property type="match status" value="1"/>
</dbReference>
<dbReference type="PANTHER" id="PTHR23416">
    <property type="entry name" value="SIALIC ACID SYNTHASE-RELATED"/>
    <property type="match status" value="1"/>
</dbReference>
<keyword evidence="3" id="KW-0012">Acyltransferase</keyword>
<dbReference type="PANTHER" id="PTHR23416:SF23">
    <property type="entry name" value="ACETYLTRANSFERASE C18B11.09C-RELATED"/>
    <property type="match status" value="1"/>
</dbReference>
<gene>
    <name evidence="3" type="ORF">GCM10009550_10470</name>
</gene>
<protein>
    <submittedName>
        <fullName evidence="3">Acyltransferase</fullName>
    </submittedName>
</protein>
<evidence type="ECO:0000256" key="1">
    <source>
        <dbReference type="ARBA" id="ARBA00007274"/>
    </source>
</evidence>
<sequence>MYLYPMFKDGARRLAGEAVHRAYALIRRLGEISPASPGGKRFHHLGEGACIAFPQGAIFGEPWISVGAHTLVGTHVSISAGFVPGLDLGPDVIVRIGGSCSIGRGSHIVGHQSIVIGDDVFTGPYVYITDQNHTYAQIDAPIGRQWPENSAVEIGDGCWLGTGSIILPGTRLGKNVAVAGGAVVRGEFPDNCVIAGVPAKIVRRYDAEDGWLPPMKNRPTATAEELALLSLDGLRGLQELQDRIRGEDAAKREQAG</sequence>
<dbReference type="Proteomes" id="UP001500665">
    <property type="component" value="Unassembled WGS sequence"/>
</dbReference>
<organism evidence="3 4">
    <name type="scientific">Actinocorallia libanotica</name>
    <dbReference type="NCBI Taxonomy" id="46162"/>
    <lineage>
        <taxon>Bacteria</taxon>
        <taxon>Bacillati</taxon>
        <taxon>Actinomycetota</taxon>
        <taxon>Actinomycetes</taxon>
        <taxon>Streptosporangiales</taxon>
        <taxon>Thermomonosporaceae</taxon>
        <taxon>Actinocorallia</taxon>
    </lineage>
</organism>
<comment type="similarity">
    <text evidence="1">Belongs to the transferase hexapeptide repeat family.</text>
</comment>
<dbReference type="InterPro" id="IPR011004">
    <property type="entry name" value="Trimer_LpxA-like_sf"/>
</dbReference>
<accession>A0ABN1QD66</accession>
<evidence type="ECO:0000313" key="4">
    <source>
        <dbReference type="Proteomes" id="UP001500665"/>
    </source>
</evidence>
<dbReference type="Gene3D" id="2.160.10.10">
    <property type="entry name" value="Hexapeptide repeat proteins"/>
    <property type="match status" value="1"/>
</dbReference>